<evidence type="ECO:0000256" key="5">
    <source>
        <dbReference type="ARBA" id="ARBA00023136"/>
    </source>
</evidence>
<evidence type="ECO:0000313" key="8">
    <source>
        <dbReference type="Proteomes" id="UP000297737"/>
    </source>
</evidence>
<evidence type="ECO:0000313" key="7">
    <source>
        <dbReference type="EMBL" id="TFU03094.1"/>
    </source>
</evidence>
<dbReference type="OrthoDB" id="9795496at2"/>
<dbReference type="PANTHER" id="PTHR10057">
    <property type="entry name" value="PERIPHERAL-TYPE BENZODIAZEPINE RECEPTOR"/>
    <property type="match status" value="1"/>
</dbReference>
<keyword evidence="4 6" id="KW-1133">Transmembrane helix</keyword>
<dbReference type="EMBL" id="SIHO01000002">
    <property type="protein sequence ID" value="TFU03094.1"/>
    <property type="molecule type" value="Genomic_DNA"/>
</dbReference>
<protein>
    <submittedName>
        <fullName evidence="7">Tryptophan-rich sensory protein</fullName>
    </submittedName>
</protein>
<keyword evidence="3 6" id="KW-0812">Transmembrane</keyword>
<comment type="caution">
    <text evidence="7">The sequence shown here is derived from an EMBL/GenBank/DDBJ whole genome shotgun (WGS) entry which is preliminary data.</text>
</comment>
<reference evidence="7 8" key="1">
    <citation type="submission" date="2019-02" db="EMBL/GenBank/DDBJ databases">
        <title>Polymorphobacter sp. isolated from the lake at the Tibet of China.</title>
        <authorList>
            <person name="Li A."/>
        </authorList>
    </citation>
    <scope>NUCLEOTIDE SEQUENCE [LARGE SCALE GENOMIC DNA]</scope>
    <source>
        <strain evidence="7 8">DJ1R-1</strain>
    </source>
</reference>
<dbReference type="PANTHER" id="PTHR10057:SF0">
    <property type="entry name" value="TRANSLOCATOR PROTEIN"/>
    <property type="match status" value="1"/>
</dbReference>
<dbReference type="InterPro" id="IPR004307">
    <property type="entry name" value="TspO_MBR"/>
</dbReference>
<feature type="transmembrane region" description="Helical" evidence="6">
    <location>
        <begin position="105"/>
        <end position="125"/>
    </location>
</feature>
<accession>A0A4Y9EN97</accession>
<dbReference type="InterPro" id="IPR038330">
    <property type="entry name" value="TspO/MBR-related_sf"/>
</dbReference>
<dbReference type="FunFam" id="1.20.1260.100:FF:000001">
    <property type="entry name" value="translocator protein 2"/>
    <property type="match status" value="1"/>
</dbReference>
<keyword evidence="8" id="KW-1185">Reference proteome</keyword>
<dbReference type="GO" id="GO:0033013">
    <property type="term" value="P:tetrapyrrole metabolic process"/>
    <property type="evidence" value="ECO:0007669"/>
    <property type="project" value="UniProtKB-ARBA"/>
</dbReference>
<dbReference type="RefSeq" id="WP_135245686.1">
    <property type="nucleotide sequence ID" value="NZ_SIHO01000002.1"/>
</dbReference>
<dbReference type="AlphaFoldDB" id="A0A4Y9EN97"/>
<dbReference type="Pfam" id="PF03073">
    <property type="entry name" value="TspO_MBR"/>
    <property type="match status" value="1"/>
</dbReference>
<gene>
    <name evidence="7" type="ORF">EUV02_07815</name>
</gene>
<comment type="similarity">
    <text evidence="2">Belongs to the TspO/BZRP family.</text>
</comment>
<dbReference type="CDD" id="cd15904">
    <property type="entry name" value="TSPO_MBR"/>
    <property type="match status" value="1"/>
</dbReference>
<evidence type="ECO:0000256" key="3">
    <source>
        <dbReference type="ARBA" id="ARBA00022692"/>
    </source>
</evidence>
<comment type="subcellular location">
    <subcellularLocation>
        <location evidence="1">Membrane</location>
        <topology evidence="1">Multi-pass membrane protein</topology>
    </subcellularLocation>
</comment>
<dbReference type="GO" id="GO:0016020">
    <property type="term" value="C:membrane"/>
    <property type="evidence" value="ECO:0007669"/>
    <property type="project" value="UniProtKB-SubCell"/>
</dbReference>
<proteinExistence type="inferred from homology"/>
<feature type="transmembrane region" description="Helical" evidence="6">
    <location>
        <begin position="47"/>
        <end position="69"/>
    </location>
</feature>
<feature type="transmembrane region" description="Helical" evidence="6">
    <location>
        <begin position="5"/>
        <end position="27"/>
    </location>
</feature>
<evidence type="ECO:0000256" key="6">
    <source>
        <dbReference type="SAM" id="Phobius"/>
    </source>
</evidence>
<dbReference type="Proteomes" id="UP000297737">
    <property type="component" value="Unassembled WGS sequence"/>
</dbReference>
<feature type="transmembrane region" description="Helical" evidence="6">
    <location>
        <begin position="132"/>
        <end position="153"/>
    </location>
</feature>
<dbReference type="PIRSF" id="PIRSF005859">
    <property type="entry name" value="PBR"/>
    <property type="match status" value="1"/>
</dbReference>
<evidence type="ECO:0000256" key="1">
    <source>
        <dbReference type="ARBA" id="ARBA00004141"/>
    </source>
</evidence>
<name>A0A4Y9EN97_9SPHN</name>
<dbReference type="Gene3D" id="1.20.1260.100">
    <property type="entry name" value="TspO/MBR protein"/>
    <property type="match status" value="1"/>
</dbReference>
<sequence length="160" mass="18136">MNRAWLFPIIIAGIAALIVAVIGMTIAEFGPWYHGLVKPRWAPSDPAYSAAWTAVYSITALAGVTGWLAMPTWREREWLLGLLCLTGFLNIMWSLLFFQFHRPDWALMVMLTLWLSIFGLLLIVWRRTMVGAVLLLPYLLWVTFAGYLNQAIVHLNGPFA</sequence>
<organism evidence="7 8">
    <name type="scientific">Glacieibacterium arshaanense</name>
    <dbReference type="NCBI Taxonomy" id="2511025"/>
    <lineage>
        <taxon>Bacteria</taxon>
        <taxon>Pseudomonadati</taxon>
        <taxon>Pseudomonadota</taxon>
        <taxon>Alphaproteobacteria</taxon>
        <taxon>Sphingomonadales</taxon>
        <taxon>Sphingosinicellaceae</taxon>
        <taxon>Glacieibacterium</taxon>
    </lineage>
</organism>
<evidence type="ECO:0000256" key="2">
    <source>
        <dbReference type="ARBA" id="ARBA00007524"/>
    </source>
</evidence>
<keyword evidence="5 6" id="KW-0472">Membrane</keyword>
<evidence type="ECO:0000256" key="4">
    <source>
        <dbReference type="ARBA" id="ARBA00022989"/>
    </source>
</evidence>
<feature type="transmembrane region" description="Helical" evidence="6">
    <location>
        <begin position="78"/>
        <end position="99"/>
    </location>
</feature>